<dbReference type="KEGG" id="kphy:AOZ06_29690"/>
<protein>
    <submittedName>
        <fullName evidence="2">Uncharacterized protein</fullName>
    </submittedName>
</protein>
<dbReference type="RefSeq" id="WP_054292414.1">
    <property type="nucleotide sequence ID" value="NZ_CP012752.1"/>
</dbReference>
<feature type="region of interest" description="Disordered" evidence="1">
    <location>
        <begin position="288"/>
        <end position="320"/>
    </location>
</feature>
<organism evidence="2 3">
    <name type="scientific">Kibdelosporangium phytohabitans</name>
    <dbReference type="NCBI Taxonomy" id="860235"/>
    <lineage>
        <taxon>Bacteria</taxon>
        <taxon>Bacillati</taxon>
        <taxon>Actinomycetota</taxon>
        <taxon>Actinomycetes</taxon>
        <taxon>Pseudonocardiales</taxon>
        <taxon>Pseudonocardiaceae</taxon>
        <taxon>Kibdelosporangium</taxon>
    </lineage>
</organism>
<dbReference type="EMBL" id="CP012752">
    <property type="protein sequence ID" value="ALG10511.1"/>
    <property type="molecule type" value="Genomic_DNA"/>
</dbReference>
<dbReference type="STRING" id="860235.AOZ06_29690"/>
<name>A0A0N7F458_9PSEU</name>
<keyword evidence="3" id="KW-1185">Reference proteome</keyword>
<proteinExistence type="predicted"/>
<sequence length="320" mass="35104">MPDDDVEAVLWDLLHPPDQRGSLRPLPLEAQLQVHAPVHAGVHVVGVVLRTVSGVRVSNSRGVVVGNDCRLRNRDHYHVEYVTVDPEPLTTLLEEHAGARSALRELAGQPGSRAAIRRFQRAIAPPRAEEPAMAVRQALDPGAEVSIDLSRDIQIGDNTRLDLDRDYVVDEARLSLVELLARDPELVAAFAGFVRGTDARPFREALLRVADRAHDFELLHSAVEIERRPAQVLLGPDRTAEVDGATNGVMIGSGNQVVHQLRVDRPDAEAGDLSAMAELVRQVAGIEPVPRPELPEPRLRQPRSVVDDGPGRFSSPGRFW</sequence>
<gene>
    <name evidence="2" type="ORF">AOZ06_29690</name>
</gene>
<feature type="compositionally biased region" description="Basic and acidic residues" evidence="1">
    <location>
        <begin position="293"/>
        <end position="310"/>
    </location>
</feature>
<evidence type="ECO:0000256" key="1">
    <source>
        <dbReference type="SAM" id="MobiDB-lite"/>
    </source>
</evidence>
<dbReference type="AlphaFoldDB" id="A0A0N7F458"/>
<accession>A0A0N7F458</accession>
<evidence type="ECO:0000313" key="3">
    <source>
        <dbReference type="Proteomes" id="UP000063699"/>
    </source>
</evidence>
<reference evidence="2 3" key="1">
    <citation type="submission" date="2015-07" db="EMBL/GenBank/DDBJ databases">
        <title>Genome sequencing of Kibdelosporangium phytohabitans.</title>
        <authorList>
            <person name="Qin S."/>
            <person name="Xing K."/>
        </authorList>
    </citation>
    <scope>NUCLEOTIDE SEQUENCE [LARGE SCALE GENOMIC DNA]</scope>
    <source>
        <strain evidence="2 3">KLBMP1111</strain>
    </source>
</reference>
<dbReference type="Proteomes" id="UP000063699">
    <property type="component" value="Chromosome"/>
</dbReference>
<evidence type="ECO:0000313" key="2">
    <source>
        <dbReference type="EMBL" id="ALG10511.1"/>
    </source>
</evidence>